<proteinExistence type="predicted"/>
<reference evidence="2 3" key="1">
    <citation type="journal article" date="2016" name="Mol. Biol. Evol.">
        <title>Comparative Genomics of Early-Diverging Mushroom-Forming Fungi Provides Insights into the Origins of Lignocellulose Decay Capabilities.</title>
        <authorList>
            <person name="Nagy L.G."/>
            <person name="Riley R."/>
            <person name="Tritt A."/>
            <person name="Adam C."/>
            <person name="Daum C."/>
            <person name="Floudas D."/>
            <person name="Sun H."/>
            <person name="Yadav J.S."/>
            <person name="Pangilinan J."/>
            <person name="Larsson K.H."/>
            <person name="Matsuura K."/>
            <person name="Barry K."/>
            <person name="Labutti K."/>
            <person name="Kuo R."/>
            <person name="Ohm R.A."/>
            <person name="Bhattacharya S.S."/>
            <person name="Shirouzu T."/>
            <person name="Yoshinaga Y."/>
            <person name="Martin F.M."/>
            <person name="Grigoriev I.V."/>
            <person name="Hibbett D.S."/>
        </authorList>
    </citation>
    <scope>NUCLEOTIDE SEQUENCE [LARGE SCALE GENOMIC DNA]</scope>
    <source>
        <strain evidence="2 3">HHB12733</strain>
    </source>
</reference>
<gene>
    <name evidence="2" type="ORF">CALCODRAFT_516895</name>
</gene>
<feature type="signal peptide" evidence="1">
    <location>
        <begin position="1"/>
        <end position="16"/>
    </location>
</feature>
<name>A0A165GRL9_9BASI</name>
<sequence length="217" mass="22468">MLAFATAITLAASALALPTRSATCYMGYGSVSVQNALFNQTIGYLSKDLLGGHMQVTTDASNALTGSVNCPGEQSMIIQNAPNAYNAVAAAATYNTTMAAGSPNWAFLVAAETSGSYTGAANVANAWSDANNGVPAPSKSNIFTFAGTADSKPGPLNLTWQNTDGSTAELTAFISNDNYLVGVTADFPAFLTVMGYKDETPYASFTPVYFQMNGVAE</sequence>
<evidence type="ECO:0000313" key="2">
    <source>
        <dbReference type="EMBL" id="KZT58387.1"/>
    </source>
</evidence>
<protein>
    <submittedName>
        <fullName evidence="2">Uncharacterized protein</fullName>
    </submittedName>
</protein>
<evidence type="ECO:0000313" key="3">
    <source>
        <dbReference type="Proteomes" id="UP000076842"/>
    </source>
</evidence>
<dbReference type="OrthoDB" id="10358844at2759"/>
<feature type="chain" id="PRO_5007858359" evidence="1">
    <location>
        <begin position="17"/>
        <end position="217"/>
    </location>
</feature>
<dbReference type="InParanoid" id="A0A165GRL9"/>
<keyword evidence="3" id="KW-1185">Reference proteome</keyword>
<organism evidence="2 3">
    <name type="scientific">Calocera cornea HHB12733</name>
    <dbReference type="NCBI Taxonomy" id="1353952"/>
    <lineage>
        <taxon>Eukaryota</taxon>
        <taxon>Fungi</taxon>
        <taxon>Dikarya</taxon>
        <taxon>Basidiomycota</taxon>
        <taxon>Agaricomycotina</taxon>
        <taxon>Dacrymycetes</taxon>
        <taxon>Dacrymycetales</taxon>
        <taxon>Dacrymycetaceae</taxon>
        <taxon>Calocera</taxon>
    </lineage>
</organism>
<accession>A0A165GRL9</accession>
<dbReference type="Proteomes" id="UP000076842">
    <property type="component" value="Unassembled WGS sequence"/>
</dbReference>
<keyword evidence="1" id="KW-0732">Signal</keyword>
<dbReference type="AlphaFoldDB" id="A0A165GRL9"/>
<dbReference type="EMBL" id="KV423952">
    <property type="protein sequence ID" value="KZT58387.1"/>
    <property type="molecule type" value="Genomic_DNA"/>
</dbReference>
<evidence type="ECO:0000256" key="1">
    <source>
        <dbReference type="SAM" id="SignalP"/>
    </source>
</evidence>